<dbReference type="STRING" id="88036.D8QSQ4"/>
<reference evidence="6 7" key="1">
    <citation type="journal article" date="2011" name="Science">
        <title>The Selaginella genome identifies genetic changes associated with the evolution of vascular plants.</title>
        <authorList>
            <person name="Banks J.A."/>
            <person name="Nishiyama T."/>
            <person name="Hasebe M."/>
            <person name="Bowman J.L."/>
            <person name="Gribskov M."/>
            <person name="dePamphilis C."/>
            <person name="Albert V.A."/>
            <person name="Aono N."/>
            <person name="Aoyama T."/>
            <person name="Ambrose B.A."/>
            <person name="Ashton N.W."/>
            <person name="Axtell M.J."/>
            <person name="Barker E."/>
            <person name="Barker M.S."/>
            <person name="Bennetzen J.L."/>
            <person name="Bonawitz N.D."/>
            <person name="Chapple C."/>
            <person name="Cheng C."/>
            <person name="Correa L.G."/>
            <person name="Dacre M."/>
            <person name="DeBarry J."/>
            <person name="Dreyer I."/>
            <person name="Elias M."/>
            <person name="Engstrom E.M."/>
            <person name="Estelle M."/>
            <person name="Feng L."/>
            <person name="Finet C."/>
            <person name="Floyd S.K."/>
            <person name="Frommer W.B."/>
            <person name="Fujita T."/>
            <person name="Gramzow L."/>
            <person name="Gutensohn M."/>
            <person name="Harholt J."/>
            <person name="Hattori M."/>
            <person name="Heyl A."/>
            <person name="Hirai T."/>
            <person name="Hiwatashi Y."/>
            <person name="Ishikawa M."/>
            <person name="Iwata M."/>
            <person name="Karol K.G."/>
            <person name="Koehler B."/>
            <person name="Kolukisaoglu U."/>
            <person name="Kubo M."/>
            <person name="Kurata T."/>
            <person name="Lalonde S."/>
            <person name="Li K."/>
            <person name="Li Y."/>
            <person name="Litt A."/>
            <person name="Lyons E."/>
            <person name="Manning G."/>
            <person name="Maruyama T."/>
            <person name="Michael T.P."/>
            <person name="Mikami K."/>
            <person name="Miyazaki S."/>
            <person name="Morinaga S."/>
            <person name="Murata T."/>
            <person name="Mueller-Roeber B."/>
            <person name="Nelson D.R."/>
            <person name="Obara M."/>
            <person name="Oguri Y."/>
            <person name="Olmstead R.G."/>
            <person name="Onodera N."/>
            <person name="Petersen B.L."/>
            <person name="Pils B."/>
            <person name="Prigge M."/>
            <person name="Rensing S.A."/>
            <person name="Riano-Pachon D.M."/>
            <person name="Roberts A.W."/>
            <person name="Sato Y."/>
            <person name="Scheller H.V."/>
            <person name="Schulz B."/>
            <person name="Schulz C."/>
            <person name="Shakirov E.V."/>
            <person name="Shibagaki N."/>
            <person name="Shinohara N."/>
            <person name="Shippen D.E."/>
            <person name="Soerensen I."/>
            <person name="Sotooka R."/>
            <person name="Sugimoto N."/>
            <person name="Sugita M."/>
            <person name="Sumikawa N."/>
            <person name="Tanurdzic M."/>
            <person name="Theissen G."/>
            <person name="Ulvskov P."/>
            <person name="Wakazuki S."/>
            <person name="Weng J.K."/>
            <person name="Willats W.W."/>
            <person name="Wipf D."/>
            <person name="Wolf P.G."/>
            <person name="Yang L."/>
            <person name="Zimmer A.D."/>
            <person name="Zhu Q."/>
            <person name="Mitros T."/>
            <person name="Hellsten U."/>
            <person name="Loque D."/>
            <person name="Otillar R."/>
            <person name="Salamov A."/>
            <person name="Schmutz J."/>
            <person name="Shapiro H."/>
            <person name="Lindquist E."/>
            <person name="Lucas S."/>
            <person name="Rokhsar D."/>
            <person name="Grigoriev I.V."/>
        </authorList>
    </citation>
    <scope>NUCLEOTIDE SEQUENCE [LARGE SCALE GENOMIC DNA]</scope>
</reference>
<dbReference type="Gramene" id="EFJ36982">
    <property type="protein sequence ID" value="EFJ36982"/>
    <property type="gene ID" value="SELMODRAFT_77288"/>
</dbReference>
<dbReference type="GO" id="GO:0006355">
    <property type="term" value="P:regulation of DNA-templated transcription"/>
    <property type="evidence" value="ECO:0000318"/>
    <property type="project" value="GO_Central"/>
</dbReference>
<dbReference type="GO" id="GO:0003700">
    <property type="term" value="F:DNA-binding transcription factor activity"/>
    <property type="evidence" value="ECO:0000318"/>
    <property type="project" value="GO_Central"/>
</dbReference>
<dbReference type="SUPFAM" id="SSF47459">
    <property type="entry name" value="HLH, helix-loop-helix DNA-binding domain"/>
    <property type="match status" value="1"/>
</dbReference>
<dbReference type="SMART" id="SM00353">
    <property type="entry name" value="HLH"/>
    <property type="match status" value="1"/>
</dbReference>
<dbReference type="Proteomes" id="UP000001514">
    <property type="component" value="Unassembled WGS sequence"/>
</dbReference>
<dbReference type="InterPro" id="IPR011598">
    <property type="entry name" value="bHLH_dom"/>
</dbReference>
<keyword evidence="2" id="KW-0805">Transcription regulation</keyword>
<evidence type="ECO:0000256" key="3">
    <source>
        <dbReference type="ARBA" id="ARBA00023163"/>
    </source>
</evidence>
<dbReference type="Pfam" id="PF22754">
    <property type="entry name" value="bHLH-TF_ACT-like_plant"/>
    <property type="match status" value="1"/>
</dbReference>
<dbReference type="PANTHER" id="PTHR31945:SF129">
    <property type="entry name" value="TRANSCRIPTION FACTOR SCREAM2"/>
    <property type="match status" value="1"/>
</dbReference>
<dbReference type="GO" id="GO:0043565">
    <property type="term" value="F:sequence-specific DNA binding"/>
    <property type="evidence" value="ECO:0000318"/>
    <property type="project" value="GO_Central"/>
</dbReference>
<dbReference type="CDD" id="cd11443">
    <property type="entry name" value="bHLH_AtAMS_like"/>
    <property type="match status" value="1"/>
</dbReference>
<feature type="non-terminal residue" evidence="6">
    <location>
        <position position="1"/>
    </location>
</feature>
<dbReference type="InterPro" id="IPR036638">
    <property type="entry name" value="HLH_DNA-bd_sf"/>
</dbReference>
<dbReference type="InterPro" id="IPR054502">
    <property type="entry name" value="bHLH-TF_ACT-like_plant"/>
</dbReference>
<evidence type="ECO:0000256" key="2">
    <source>
        <dbReference type="ARBA" id="ARBA00023015"/>
    </source>
</evidence>
<evidence type="ECO:0000313" key="6">
    <source>
        <dbReference type="EMBL" id="EFJ36982.1"/>
    </source>
</evidence>
<dbReference type="Gene3D" id="4.10.280.10">
    <property type="entry name" value="Helix-loop-helix DNA-binding domain"/>
    <property type="match status" value="1"/>
</dbReference>
<gene>
    <name evidence="6" type="ORF">SELMODRAFT_77288</name>
</gene>
<dbReference type="InParanoid" id="D8QSQ4"/>
<dbReference type="AlphaFoldDB" id="D8QSQ4"/>
<accession>D8QSQ4</accession>
<dbReference type="OMA" id="CLMIATM"/>
<evidence type="ECO:0000256" key="4">
    <source>
        <dbReference type="ARBA" id="ARBA00023242"/>
    </source>
</evidence>
<dbReference type="PROSITE" id="PS50888">
    <property type="entry name" value="BHLH"/>
    <property type="match status" value="1"/>
</dbReference>
<dbReference type="FunCoup" id="D8QSQ4">
    <property type="interactions" value="127"/>
</dbReference>
<proteinExistence type="predicted"/>
<evidence type="ECO:0000256" key="1">
    <source>
        <dbReference type="ARBA" id="ARBA00004123"/>
    </source>
</evidence>
<dbReference type="GO" id="GO:0005634">
    <property type="term" value="C:nucleus"/>
    <property type="evidence" value="ECO:0000318"/>
    <property type="project" value="GO_Central"/>
</dbReference>
<dbReference type="PANTHER" id="PTHR31945">
    <property type="entry name" value="TRANSCRIPTION FACTOR SCREAM2-RELATED"/>
    <property type="match status" value="1"/>
</dbReference>
<dbReference type="eggNOG" id="ENOG502QQ2A">
    <property type="taxonomic scope" value="Eukaryota"/>
</dbReference>
<name>D8QSQ4_SELML</name>
<dbReference type="GO" id="GO:0046983">
    <property type="term" value="F:protein dimerization activity"/>
    <property type="evidence" value="ECO:0007669"/>
    <property type="project" value="InterPro"/>
</dbReference>
<dbReference type="Pfam" id="PF00010">
    <property type="entry name" value="HLH"/>
    <property type="match status" value="1"/>
</dbReference>
<sequence length="175" mass="19995">KNLMAERRRRKKLNDRLYTLRSIVPKISKMDRTSILGDAIDYLKELQQRIETVYTDLQSPVMSFASKQKLLFEEELQTSVTFPMECWEPQVDVQTSGANAISIHMFCEQRPGLLLSTMRALDGLGVDVQEADIKFTNGFQLEIYAEQSTKKLASPEEIKAVLMHTAGYFNPVMPC</sequence>
<dbReference type="InterPro" id="IPR051358">
    <property type="entry name" value="TF_AMS/ICE1/BHLH6-like"/>
</dbReference>
<dbReference type="KEGG" id="smo:SELMODRAFT_77288"/>
<comment type="subcellular location">
    <subcellularLocation>
        <location evidence="1">Nucleus</location>
    </subcellularLocation>
</comment>
<keyword evidence="7" id="KW-1185">Reference proteome</keyword>
<keyword evidence="3" id="KW-0804">Transcription</keyword>
<dbReference type="HOGENOM" id="CLU_035660_2_0_1"/>
<protein>
    <recommendedName>
        <fullName evidence="5">BHLH domain-containing protein</fullName>
    </recommendedName>
</protein>
<evidence type="ECO:0000313" key="7">
    <source>
        <dbReference type="Proteomes" id="UP000001514"/>
    </source>
</evidence>
<evidence type="ECO:0000259" key="5">
    <source>
        <dbReference type="PROSITE" id="PS50888"/>
    </source>
</evidence>
<feature type="domain" description="BHLH" evidence="5">
    <location>
        <begin position="1"/>
        <end position="46"/>
    </location>
</feature>
<dbReference type="EMBL" id="GL377566">
    <property type="protein sequence ID" value="EFJ36982.1"/>
    <property type="molecule type" value="Genomic_DNA"/>
</dbReference>
<organism evidence="7">
    <name type="scientific">Selaginella moellendorffii</name>
    <name type="common">Spikemoss</name>
    <dbReference type="NCBI Taxonomy" id="88036"/>
    <lineage>
        <taxon>Eukaryota</taxon>
        <taxon>Viridiplantae</taxon>
        <taxon>Streptophyta</taxon>
        <taxon>Embryophyta</taxon>
        <taxon>Tracheophyta</taxon>
        <taxon>Lycopodiopsida</taxon>
        <taxon>Selaginellales</taxon>
        <taxon>Selaginellaceae</taxon>
        <taxon>Selaginella</taxon>
    </lineage>
</organism>
<keyword evidence="4" id="KW-0539">Nucleus</keyword>